<organism evidence="2 3">
    <name type="scientific">Lachancea quebecensis</name>
    <dbReference type="NCBI Taxonomy" id="1654605"/>
    <lineage>
        <taxon>Eukaryota</taxon>
        <taxon>Fungi</taxon>
        <taxon>Dikarya</taxon>
        <taxon>Ascomycota</taxon>
        <taxon>Saccharomycotina</taxon>
        <taxon>Saccharomycetes</taxon>
        <taxon>Saccharomycetales</taxon>
        <taxon>Saccharomycetaceae</taxon>
        <taxon>Lachancea</taxon>
    </lineage>
</organism>
<reference evidence="3" key="1">
    <citation type="submission" date="2015-10" db="EMBL/GenBank/DDBJ databases">
        <authorList>
            <person name="Devillers H."/>
        </authorList>
    </citation>
    <scope>NUCLEOTIDE SEQUENCE [LARGE SCALE GENOMIC DNA]</scope>
</reference>
<dbReference type="EMBL" id="LN890548">
    <property type="protein sequence ID" value="CUS25232.1"/>
    <property type="molecule type" value="Genomic_DNA"/>
</dbReference>
<accession>A0A0P1L0D3</accession>
<dbReference type="AlphaFoldDB" id="A0A0P1L0D3"/>
<keyword evidence="1" id="KW-0812">Transmembrane</keyword>
<protein>
    <submittedName>
        <fullName evidence="2">LAQU0S42e00100g1_1</fullName>
    </submittedName>
</protein>
<evidence type="ECO:0000313" key="3">
    <source>
        <dbReference type="Proteomes" id="UP000236544"/>
    </source>
</evidence>
<feature type="transmembrane region" description="Helical" evidence="1">
    <location>
        <begin position="30"/>
        <end position="47"/>
    </location>
</feature>
<keyword evidence="3" id="KW-1185">Reference proteome</keyword>
<dbReference type="Pfam" id="PF00674">
    <property type="entry name" value="DUP"/>
    <property type="match status" value="1"/>
</dbReference>
<dbReference type="Proteomes" id="UP000236544">
    <property type="component" value="Unassembled WGS sequence"/>
</dbReference>
<keyword evidence="1" id="KW-1133">Transmembrane helix</keyword>
<keyword evidence="1" id="KW-0472">Membrane</keyword>
<gene>
    <name evidence="2" type="ORF">LAQU0_S42e00100g</name>
</gene>
<proteinExistence type="predicted"/>
<dbReference type="InterPro" id="IPR001142">
    <property type="entry name" value="DUP/COS"/>
</dbReference>
<name>A0A0P1L0D3_9SACH</name>
<sequence length="191" mass="22766">MKYAQPIPLPKYLHNSLLSWMRSEMIRMRFIQILIVFGAMSAVYTYIKKKSSFLTLPSAYILFHMPGYLKYSWQRTVSKHIRDIRDKVKKENPVVSVEQWDTLSRHVTECINRSKHWPGNHHPYDGQQCHEYFKQAVVYLYNNQQQGNEELTRSPGEEQNLQDELVAYKESLKSWWEDFSTTTYDDSYVEA</sequence>
<evidence type="ECO:0000313" key="2">
    <source>
        <dbReference type="EMBL" id="CUS25232.1"/>
    </source>
</evidence>
<evidence type="ECO:0000256" key="1">
    <source>
        <dbReference type="SAM" id="Phobius"/>
    </source>
</evidence>